<reference evidence="1 2" key="1">
    <citation type="submission" date="2011-02" db="EMBL/GenBank/DDBJ databases">
        <title>The Genome Sequence of Mortierella verticillata NRRL 6337.</title>
        <authorList>
            <consortium name="The Broad Institute Genome Sequencing Platform"/>
            <person name="Russ C."/>
            <person name="Cuomo C."/>
            <person name="Burger G."/>
            <person name="Gray M.W."/>
            <person name="Holland P.W.H."/>
            <person name="King N."/>
            <person name="Lang F.B.F."/>
            <person name="Roger A.J."/>
            <person name="Ruiz-Trillo I."/>
            <person name="Young S.K."/>
            <person name="Zeng Q."/>
            <person name="Gargeya S."/>
            <person name="Alvarado L."/>
            <person name="Berlin A."/>
            <person name="Chapman S.B."/>
            <person name="Chen Z."/>
            <person name="Freedman E."/>
            <person name="Gellesch M."/>
            <person name="Goldberg J."/>
            <person name="Griggs A."/>
            <person name="Gujja S."/>
            <person name="Heilman E."/>
            <person name="Heiman D."/>
            <person name="Howarth C."/>
            <person name="Mehta T."/>
            <person name="Neiman D."/>
            <person name="Pearson M."/>
            <person name="Roberts A."/>
            <person name="Saif S."/>
            <person name="Shea T."/>
            <person name="Shenoy N."/>
            <person name="Sisk P."/>
            <person name="Stolte C."/>
            <person name="Sykes S."/>
            <person name="White J."/>
            <person name="Yandava C."/>
            <person name="Haas B."/>
            <person name="Nusbaum C."/>
            <person name="Birren B."/>
        </authorList>
    </citation>
    <scope>NUCLEOTIDE SEQUENCE [LARGE SCALE GENOMIC DNA]</scope>
    <source>
        <strain evidence="1 2">NRRL 6337</strain>
    </source>
</reference>
<evidence type="ECO:0000313" key="2">
    <source>
        <dbReference type="Proteomes" id="UP000243308"/>
    </source>
</evidence>
<dbReference type="Gene3D" id="3.80.10.10">
    <property type="entry name" value="Ribonuclease Inhibitor"/>
    <property type="match status" value="1"/>
</dbReference>
<dbReference type="OrthoDB" id="2369538at2759"/>
<sequence length="567" mass="63764">MPFMNNPLYLPEIIGRVAEFIPLWEPSTYGYDFLPKDFIAASMVSHAWHALLTPRLWEIFDSDDLTAANIPPAVVEARSHHIRYLSLSKRTPPCVFHSTQLRELIVAGTTSMEVMLPVIRANPSLTFLNLTLPYRGPNDVMDDNSFAPLEALSRLEHLELHWWTHISTERFIRILNNNPRLKVLKLLYFGDLLHVEGCLPLKHLTDLSFNSFLDASPGLVKLVRYCPSLVNLSFFPDATVHVPTLAKNLRECCSRLTTIQNVASVVELDSTPLLSEEDYPPLIQSSTHLEHLQIATAQLTPHICETLVACHSNWIRKLRVDVTQGNGQDLAGANTILQSCAQLESFEMTNNPSRWDPDECVKKLFELPWDLPNLRSIIMRGFREVSAPVANEEVSESEQWDGFEQDAAQDVTVDIVEVVEVNEQGEGPEDEVGQSEGMDLEDINVNEHVDEPEETQVVDESTDYEEVAGVNERGDEAAQEPVIQSRRVEREDGVEGGDQAVAKEPVPFEAADAKYAAASGWIATQVPGWDNLATPARRRLLDAFLQRGRTCHNLREITLNSFEYVRA</sequence>
<proteinExistence type="predicted"/>
<dbReference type="SUPFAM" id="SSF52047">
    <property type="entry name" value="RNI-like"/>
    <property type="match status" value="1"/>
</dbReference>
<evidence type="ECO:0000313" key="1">
    <source>
        <dbReference type="EMBL" id="KFH62197.1"/>
    </source>
</evidence>
<dbReference type="EMBL" id="KN042433">
    <property type="protein sequence ID" value="KFH62197.1"/>
    <property type="molecule type" value="Genomic_DNA"/>
</dbReference>
<dbReference type="Proteomes" id="UP000243308">
    <property type="component" value="Unassembled WGS sequence"/>
</dbReference>
<evidence type="ECO:0008006" key="3">
    <source>
        <dbReference type="Google" id="ProtNLM"/>
    </source>
</evidence>
<dbReference type="AlphaFoldDB" id="A0A086TJS0"/>
<keyword evidence="2" id="KW-1185">Reference proteome</keyword>
<gene>
    <name evidence="1" type="ORF">MVEG_11835</name>
</gene>
<accession>A0A086TJS0</accession>
<protein>
    <recommendedName>
        <fullName evidence="3">F-box domain-containing protein</fullName>
    </recommendedName>
</protein>
<organism evidence="1 2">
    <name type="scientific">Podila verticillata NRRL 6337</name>
    <dbReference type="NCBI Taxonomy" id="1069443"/>
    <lineage>
        <taxon>Eukaryota</taxon>
        <taxon>Fungi</taxon>
        <taxon>Fungi incertae sedis</taxon>
        <taxon>Mucoromycota</taxon>
        <taxon>Mortierellomycotina</taxon>
        <taxon>Mortierellomycetes</taxon>
        <taxon>Mortierellales</taxon>
        <taxon>Mortierellaceae</taxon>
        <taxon>Podila</taxon>
    </lineage>
</organism>
<dbReference type="InterPro" id="IPR032675">
    <property type="entry name" value="LRR_dom_sf"/>
</dbReference>
<name>A0A086TJS0_9FUNG</name>